<dbReference type="GO" id="GO:0043565">
    <property type="term" value="F:sequence-specific DNA binding"/>
    <property type="evidence" value="ECO:0007669"/>
    <property type="project" value="UniProtKB-ARBA"/>
</dbReference>
<dbReference type="Pfam" id="PF05534">
    <property type="entry name" value="HicB"/>
    <property type="match status" value="1"/>
</dbReference>
<dbReference type="InterPro" id="IPR013321">
    <property type="entry name" value="Arc_rbn_hlx_hlx"/>
</dbReference>
<sequence length="108" mass="12117">MINIEHYTYRITWSTEDAEFVGLCAEFPSLSWLAGDRVEALSGITTLVADILKDMQENGVTPPEPLAEKRYSGKLVLRLPPEQHRRLAINASEEGVSLNRYLCARLAV</sequence>
<reference evidence="2" key="1">
    <citation type="submission" date="2015-03" db="EMBL/GenBank/DDBJ databases">
        <authorList>
            <consortium name="Pathogen Informatics"/>
        </authorList>
    </citation>
    <scope>NUCLEOTIDE SEQUENCE [LARGE SCALE GENOMIC DNA]</scope>
    <source>
        <strain evidence="2">R148</strain>
    </source>
</reference>
<dbReference type="InterPro" id="IPR008651">
    <property type="entry name" value="Uncharacterised_HicB"/>
</dbReference>
<dbReference type="EMBL" id="CWJI01000006">
    <property type="protein sequence ID" value="CRY55467.1"/>
    <property type="molecule type" value="Genomic_DNA"/>
</dbReference>
<name>A0A0H5LX17_YERIN</name>
<gene>
    <name evidence="1" type="ORF">ERS008476_02463</name>
</gene>
<dbReference type="GeneID" id="61817638"/>
<dbReference type="Proteomes" id="UP000043316">
    <property type="component" value="Unassembled WGS sequence"/>
</dbReference>
<evidence type="ECO:0000313" key="2">
    <source>
        <dbReference type="Proteomes" id="UP000043316"/>
    </source>
</evidence>
<dbReference type="SUPFAM" id="SSF47598">
    <property type="entry name" value="Ribbon-helix-helix"/>
    <property type="match status" value="1"/>
</dbReference>
<dbReference type="SUPFAM" id="SSF143100">
    <property type="entry name" value="TTHA1013/TTHA0281-like"/>
    <property type="match status" value="1"/>
</dbReference>
<evidence type="ECO:0000313" key="1">
    <source>
        <dbReference type="EMBL" id="CRY55467.1"/>
    </source>
</evidence>
<accession>A0A0H5LX17</accession>
<dbReference type="InterPro" id="IPR010985">
    <property type="entry name" value="Ribbon_hlx_hlx"/>
</dbReference>
<dbReference type="GO" id="GO:0006355">
    <property type="term" value="P:regulation of DNA-templated transcription"/>
    <property type="evidence" value="ECO:0007669"/>
    <property type="project" value="InterPro"/>
</dbReference>
<organism evidence="1 2">
    <name type="scientific">Yersinia intermedia</name>
    <dbReference type="NCBI Taxonomy" id="631"/>
    <lineage>
        <taxon>Bacteria</taxon>
        <taxon>Pseudomonadati</taxon>
        <taxon>Pseudomonadota</taxon>
        <taxon>Gammaproteobacteria</taxon>
        <taxon>Enterobacterales</taxon>
        <taxon>Yersiniaceae</taxon>
        <taxon>Yersinia</taxon>
    </lineage>
</organism>
<dbReference type="AlphaFoldDB" id="A0A0H5LX17"/>
<dbReference type="InterPro" id="IPR035069">
    <property type="entry name" value="TTHA1013/TTHA0281-like"/>
</dbReference>
<dbReference type="Gene3D" id="1.10.1220.10">
    <property type="entry name" value="Met repressor-like"/>
    <property type="match status" value="1"/>
</dbReference>
<protein>
    <submittedName>
        <fullName evidence="1">Uncharacterized protein encoded in hypervariable junctions of pilus gene clusters</fullName>
    </submittedName>
</protein>
<proteinExistence type="predicted"/>
<dbReference type="RefSeq" id="WP_019213004.1">
    <property type="nucleotide sequence ID" value="NZ_CWJI01000006.1"/>
</dbReference>